<protein>
    <recommendedName>
        <fullName evidence="1">Protein kinase domain-containing protein</fullName>
    </recommendedName>
</protein>
<feature type="domain" description="Protein kinase" evidence="1">
    <location>
        <begin position="26"/>
        <end position="464"/>
    </location>
</feature>
<dbReference type="Gene3D" id="1.10.510.10">
    <property type="entry name" value="Transferase(Phosphotransferase) domain 1"/>
    <property type="match status" value="1"/>
</dbReference>
<dbReference type="GO" id="GO:0004674">
    <property type="term" value="F:protein serine/threonine kinase activity"/>
    <property type="evidence" value="ECO:0007669"/>
    <property type="project" value="TreeGrafter"/>
</dbReference>
<proteinExistence type="predicted"/>
<name>A0A6C0IN17_9ZZZZ</name>
<organism evidence="2">
    <name type="scientific">viral metagenome</name>
    <dbReference type="NCBI Taxonomy" id="1070528"/>
    <lineage>
        <taxon>unclassified sequences</taxon>
        <taxon>metagenomes</taxon>
        <taxon>organismal metagenomes</taxon>
    </lineage>
</organism>
<dbReference type="SUPFAM" id="SSF56112">
    <property type="entry name" value="Protein kinase-like (PK-like)"/>
    <property type="match status" value="1"/>
</dbReference>
<dbReference type="AlphaFoldDB" id="A0A6C0IN17"/>
<dbReference type="Pfam" id="PF00069">
    <property type="entry name" value="Pkinase"/>
    <property type="match status" value="1"/>
</dbReference>
<dbReference type="PANTHER" id="PTHR44167:SF24">
    <property type="entry name" value="SERINE_THREONINE-PROTEIN KINASE CHK2"/>
    <property type="match status" value="1"/>
</dbReference>
<dbReference type="PROSITE" id="PS50011">
    <property type="entry name" value="PROTEIN_KINASE_DOM"/>
    <property type="match status" value="1"/>
</dbReference>
<sequence>MQISITVFAQVPILWKFNIHIYYIIAMSNEILGEGTYGCVIKPSLKCKGSKQIEYKGRVSKIMNKKDAIDEMKEMNKLKDIDNIEKFTIRTPINCKPVINNQFHTIVSQCTSDRVNQTYTKNPNNLAQLLIDDGGVDLSKFSKNIYPNLSLDDQKVFLTSFLHLFKGLKFFSDNDIIHQDIKSLNIVYNVSTGKIRYIDFGLAMSKKEFIQKSKFNKNTFAQSWSYYPPEFSCANYSSFAQSNRSKCKMLYRDYGSDNGQYKMFIKDLADSFDSYCLSLALTNLLKRLYHSPGNKISKDFLKQLNSLMQSYCESDLTMREYDLDTLIKQYGKLLKNHDIYTKAKPKPTPEILETANKLSIELKKENKQIRCPPSMPDFNPFTRKCVKKCKDEKVRNDKFRCVNKTKKATSNKPAKKYVISKELDNRKKKCAELNKDFNPITSRCNKKCKEEQQRDELFKCVHKH</sequence>
<dbReference type="PROSITE" id="PS00108">
    <property type="entry name" value="PROTEIN_KINASE_ST"/>
    <property type="match status" value="1"/>
</dbReference>
<dbReference type="InterPro" id="IPR008271">
    <property type="entry name" value="Ser/Thr_kinase_AS"/>
</dbReference>
<dbReference type="InterPro" id="IPR011009">
    <property type="entry name" value="Kinase-like_dom_sf"/>
</dbReference>
<evidence type="ECO:0000313" key="2">
    <source>
        <dbReference type="EMBL" id="QHT94219.1"/>
    </source>
</evidence>
<reference evidence="2" key="1">
    <citation type="journal article" date="2020" name="Nature">
        <title>Giant virus diversity and host interactions through global metagenomics.</title>
        <authorList>
            <person name="Schulz F."/>
            <person name="Roux S."/>
            <person name="Paez-Espino D."/>
            <person name="Jungbluth S."/>
            <person name="Walsh D.A."/>
            <person name="Denef V.J."/>
            <person name="McMahon K.D."/>
            <person name="Konstantinidis K.T."/>
            <person name="Eloe-Fadrosh E.A."/>
            <person name="Kyrpides N.C."/>
            <person name="Woyke T."/>
        </authorList>
    </citation>
    <scope>NUCLEOTIDE SEQUENCE</scope>
    <source>
        <strain evidence="2">GVMAG-M-3300024258-28</strain>
    </source>
</reference>
<dbReference type="GO" id="GO:0044773">
    <property type="term" value="P:mitotic DNA damage checkpoint signaling"/>
    <property type="evidence" value="ECO:0007669"/>
    <property type="project" value="TreeGrafter"/>
</dbReference>
<dbReference type="Gene3D" id="3.30.200.20">
    <property type="entry name" value="Phosphorylase Kinase, domain 1"/>
    <property type="match status" value="1"/>
</dbReference>
<evidence type="ECO:0000259" key="1">
    <source>
        <dbReference type="PROSITE" id="PS50011"/>
    </source>
</evidence>
<dbReference type="InterPro" id="IPR000719">
    <property type="entry name" value="Prot_kinase_dom"/>
</dbReference>
<dbReference type="GO" id="GO:0005737">
    <property type="term" value="C:cytoplasm"/>
    <property type="evidence" value="ECO:0007669"/>
    <property type="project" value="TreeGrafter"/>
</dbReference>
<dbReference type="GO" id="GO:0005524">
    <property type="term" value="F:ATP binding"/>
    <property type="evidence" value="ECO:0007669"/>
    <property type="project" value="InterPro"/>
</dbReference>
<accession>A0A6C0IN17</accession>
<dbReference type="GO" id="GO:0005634">
    <property type="term" value="C:nucleus"/>
    <property type="evidence" value="ECO:0007669"/>
    <property type="project" value="TreeGrafter"/>
</dbReference>
<dbReference type="EMBL" id="MN740217">
    <property type="protein sequence ID" value="QHT94219.1"/>
    <property type="molecule type" value="Genomic_DNA"/>
</dbReference>
<dbReference type="PANTHER" id="PTHR44167">
    <property type="entry name" value="OVARIAN-SPECIFIC SERINE/THREONINE-PROTEIN KINASE LOK-RELATED"/>
    <property type="match status" value="1"/>
</dbReference>